<evidence type="ECO:0000256" key="1">
    <source>
        <dbReference type="SAM" id="MobiDB-lite"/>
    </source>
</evidence>
<keyword evidence="3" id="KW-1185">Reference proteome</keyword>
<reference evidence="2" key="1">
    <citation type="submission" date="2023-10" db="EMBL/GenBank/DDBJ databases">
        <authorList>
            <person name="Chen Y."/>
            <person name="Shah S."/>
            <person name="Dougan E. K."/>
            <person name="Thang M."/>
            <person name="Chan C."/>
        </authorList>
    </citation>
    <scope>NUCLEOTIDE SEQUENCE [LARGE SCALE GENOMIC DNA]</scope>
</reference>
<gene>
    <name evidence="2" type="ORF">PCOR1329_LOCUS42162</name>
</gene>
<dbReference type="Proteomes" id="UP001189429">
    <property type="component" value="Unassembled WGS sequence"/>
</dbReference>
<evidence type="ECO:0000313" key="3">
    <source>
        <dbReference type="Proteomes" id="UP001189429"/>
    </source>
</evidence>
<accession>A0ABN9TTJ4</accession>
<sequence>MGYAVENFAQNGITLSNFWWKSNMSWDKWDQIQKQHAMVICIGFNQLSDSDMNAKDEAEGTVADFTVRAKWYIGKQRDDLDDPDPTTNALKRQQLYAGRFQKLSRLFKATQAAYNTFQIVDMHGTLEPGDICEDGCHLNHQGATKTATAIAQALKCPKPVARGKGLVYVWMALLAFVILKDQIGEAARGVGNMTLAAGQKAKAINQEHQITDKAVAMGKAAVEKAKEVDNKYSLVDKAKEGVSKGVQSAKEFENKYHVTDKIASGVSKGLSKATDLMSKRPGSAEGGTANAASAASTGAS</sequence>
<organism evidence="2 3">
    <name type="scientific">Prorocentrum cordatum</name>
    <dbReference type="NCBI Taxonomy" id="2364126"/>
    <lineage>
        <taxon>Eukaryota</taxon>
        <taxon>Sar</taxon>
        <taxon>Alveolata</taxon>
        <taxon>Dinophyceae</taxon>
        <taxon>Prorocentrales</taxon>
        <taxon>Prorocentraceae</taxon>
        <taxon>Prorocentrum</taxon>
    </lineage>
</organism>
<comment type="caution">
    <text evidence="2">The sequence shown here is derived from an EMBL/GenBank/DDBJ whole genome shotgun (WGS) entry which is preliminary data.</text>
</comment>
<protein>
    <submittedName>
        <fullName evidence="2">Uncharacterized protein</fullName>
    </submittedName>
</protein>
<evidence type="ECO:0000313" key="2">
    <source>
        <dbReference type="EMBL" id="CAK0849484.1"/>
    </source>
</evidence>
<feature type="compositionally biased region" description="Low complexity" evidence="1">
    <location>
        <begin position="286"/>
        <end position="300"/>
    </location>
</feature>
<dbReference type="InterPro" id="IPR036514">
    <property type="entry name" value="SGNH_hydro_sf"/>
</dbReference>
<dbReference type="Gene3D" id="3.40.50.1110">
    <property type="entry name" value="SGNH hydrolase"/>
    <property type="match status" value="1"/>
</dbReference>
<proteinExistence type="predicted"/>
<name>A0ABN9TTJ4_9DINO</name>
<dbReference type="SUPFAM" id="SSF52266">
    <property type="entry name" value="SGNH hydrolase"/>
    <property type="match status" value="1"/>
</dbReference>
<dbReference type="EMBL" id="CAUYUJ010015064">
    <property type="protein sequence ID" value="CAK0849484.1"/>
    <property type="molecule type" value="Genomic_DNA"/>
</dbReference>
<feature type="region of interest" description="Disordered" evidence="1">
    <location>
        <begin position="266"/>
        <end position="300"/>
    </location>
</feature>